<dbReference type="KEGG" id="acan:ACA1_253490"/>
<name>L8HAS7_ACACF</name>
<evidence type="ECO:0000313" key="2">
    <source>
        <dbReference type="Proteomes" id="UP000011083"/>
    </source>
</evidence>
<dbReference type="VEuPathDB" id="AmoebaDB:ACA1_253490"/>
<organism evidence="1 2">
    <name type="scientific">Acanthamoeba castellanii (strain ATCC 30010 / Neff)</name>
    <dbReference type="NCBI Taxonomy" id="1257118"/>
    <lineage>
        <taxon>Eukaryota</taxon>
        <taxon>Amoebozoa</taxon>
        <taxon>Discosea</taxon>
        <taxon>Longamoebia</taxon>
        <taxon>Centramoebida</taxon>
        <taxon>Acanthamoebidae</taxon>
        <taxon>Acanthamoeba</taxon>
    </lineage>
</organism>
<protein>
    <submittedName>
        <fullName evidence="1">Uncharacterized protein</fullName>
    </submittedName>
</protein>
<accession>L8HAS7</accession>
<dbReference type="Proteomes" id="UP000011083">
    <property type="component" value="Unassembled WGS sequence"/>
</dbReference>
<dbReference type="Gene3D" id="3.40.30.10">
    <property type="entry name" value="Glutaredoxin"/>
    <property type="match status" value="1"/>
</dbReference>
<keyword evidence="2" id="KW-1185">Reference proteome</keyword>
<sequence>LIVRDDTRWSQELLRRLDHSKEAIHLARTHFVMAQVTEEALPPAARLQFNELAPYAPSAFFIGPDGHVRRELINKFAPADQDPVYKYFYKTAAPLVRMMKVVIDQERISTPATAGREEL</sequence>
<dbReference type="STRING" id="1257118.L8HAS7"/>
<evidence type="ECO:0000313" key="1">
    <source>
        <dbReference type="EMBL" id="ELR22362.1"/>
    </source>
</evidence>
<dbReference type="GeneID" id="14923296"/>
<proteinExistence type="predicted"/>
<feature type="non-terminal residue" evidence="1">
    <location>
        <position position="1"/>
    </location>
</feature>
<dbReference type="RefSeq" id="XP_004367618.1">
    <property type="nucleotide sequence ID" value="XM_004367561.1"/>
</dbReference>
<dbReference type="EMBL" id="KB007885">
    <property type="protein sequence ID" value="ELR22362.1"/>
    <property type="molecule type" value="Genomic_DNA"/>
</dbReference>
<dbReference type="AlphaFoldDB" id="L8HAS7"/>
<reference evidence="1 2" key="1">
    <citation type="journal article" date="2013" name="Genome Biol.">
        <title>Genome of Acanthamoeba castellanii highlights extensive lateral gene transfer and early evolution of tyrosine kinase signaling.</title>
        <authorList>
            <person name="Clarke M."/>
            <person name="Lohan A.J."/>
            <person name="Liu B."/>
            <person name="Lagkouvardos I."/>
            <person name="Roy S."/>
            <person name="Zafar N."/>
            <person name="Bertelli C."/>
            <person name="Schilde C."/>
            <person name="Kianianmomeni A."/>
            <person name="Burglin T.R."/>
            <person name="Frech C."/>
            <person name="Turcotte B."/>
            <person name="Kopec K.O."/>
            <person name="Synnott J.M."/>
            <person name="Choo C."/>
            <person name="Paponov I."/>
            <person name="Finkler A."/>
            <person name="Soon Heng Tan C."/>
            <person name="Hutchins A.P."/>
            <person name="Weinmeier T."/>
            <person name="Rattei T."/>
            <person name="Chu J.S."/>
            <person name="Gimenez G."/>
            <person name="Irimia M."/>
            <person name="Rigden D.J."/>
            <person name="Fitzpatrick D.A."/>
            <person name="Lorenzo-Morales J."/>
            <person name="Bateman A."/>
            <person name="Chiu C.H."/>
            <person name="Tang P."/>
            <person name="Hegemann P."/>
            <person name="Fromm H."/>
            <person name="Raoult D."/>
            <person name="Greub G."/>
            <person name="Miranda-Saavedra D."/>
            <person name="Chen N."/>
            <person name="Nash P."/>
            <person name="Ginger M.L."/>
            <person name="Horn M."/>
            <person name="Schaap P."/>
            <person name="Caler L."/>
            <person name="Loftus B."/>
        </authorList>
    </citation>
    <scope>NUCLEOTIDE SEQUENCE [LARGE SCALE GENOMIC DNA]</scope>
    <source>
        <strain evidence="1 2">Neff</strain>
    </source>
</reference>
<gene>
    <name evidence="1" type="ORF">ACA1_253490</name>
</gene>